<evidence type="ECO:0000313" key="2">
    <source>
        <dbReference type="EMBL" id="BDG60272.1"/>
    </source>
</evidence>
<keyword evidence="3" id="KW-1185">Reference proteome</keyword>
<dbReference type="KEGG" id="cmic:caldi_13620"/>
<evidence type="ECO:0000256" key="1">
    <source>
        <dbReference type="SAM" id="Phobius"/>
    </source>
</evidence>
<dbReference type="Proteomes" id="UP001163687">
    <property type="component" value="Chromosome"/>
</dbReference>
<keyword evidence="1" id="KW-1133">Transmembrane helix</keyword>
<dbReference type="EMBL" id="AP025628">
    <property type="protein sequence ID" value="BDG60272.1"/>
    <property type="molecule type" value="Genomic_DNA"/>
</dbReference>
<proteinExistence type="predicted"/>
<feature type="transmembrane region" description="Helical" evidence="1">
    <location>
        <begin position="73"/>
        <end position="94"/>
    </location>
</feature>
<gene>
    <name evidence="2" type="ORF">caldi_13620</name>
</gene>
<reference evidence="2" key="1">
    <citation type="submission" date="2022-03" db="EMBL/GenBank/DDBJ databases">
        <title>Complete genome sequence of Caldinitratiruptor microaerophilus.</title>
        <authorList>
            <person name="Mukaiyama R."/>
            <person name="Nishiyama T."/>
            <person name="Ueda K."/>
        </authorList>
    </citation>
    <scope>NUCLEOTIDE SEQUENCE</scope>
    <source>
        <strain evidence="2">JCM 16183</strain>
    </source>
</reference>
<protein>
    <submittedName>
        <fullName evidence="2">Uncharacterized protein</fullName>
    </submittedName>
</protein>
<dbReference type="AlphaFoldDB" id="A0AA35CJC0"/>
<keyword evidence="1" id="KW-0472">Membrane</keyword>
<name>A0AA35CJC0_9FIRM</name>
<organism evidence="2 3">
    <name type="scientific">Caldinitratiruptor microaerophilus</name>
    <dbReference type="NCBI Taxonomy" id="671077"/>
    <lineage>
        <taxon>Bacteria</taxon>
        <taxon>Bacillati</taxon>
        <taxon>Bacillota</taxon>
        <taxon>Clostridia</taxon>
        <taxon>Eubacteriales</taxon>
        <taxon>Symbiobacteriaceae</taxon>
        <taxon>Caldinitratiruptor</taxon>
    </lineage>
</organism>
<keyword evidence="1" id="KW-0812">Transmembrane</keyword>
<sequence length="114" mass="12977">MVARYMGYHAGRKDHPRKYMADASGTRGALVWLRDRWSNHRFRPSGSLTLAPLLPGWSYADWFPGLEERFREFLGYIWPVVALVAGLILAAWLMDLLADIAADITRLGDPDDED</sequence>
<accession>A0AA35CJC0</accession>
<evidence type="ECO:0000313" key="3">
    <source>
        <dbReference type="Proteomes" id="UP001163687"/>
    </source>
</evidence>